<organism evidence="1 2">
    <name type="scientific">Dysgonomonas macrotermitis</name>
    <dbReference type="NCBI Taxonomy" id="1346286"/>
    <lineage>
        <taxon>Bacteria</taxon>
        <taxon>Pseudomonadati</taxon>
        <taxon>Bacteroidota</taxon>
        <taxon>Bacteroidia</taxon>
        <taxon>Bacteroidales</taxon>
        <taxon>Dysgonomonadaceae</taxon>
        <taxon>Dysgonomonas</taxon>
    </lineage>
</organism>
<proteinExistence type="predicted"/>
<dbReference type="AlphaFoldDB" id="A0A1M5DCF7"/>
<protein>
    <submittedName>
        <fullName evidence="1">Outer membrane protein beta-barrel domain-containing protein</fullName>
    </submittedName>
</protein>
<dbReference type="EMBL" id="FQUC01000008">
    <property type="protein sequence ID" value="SHF64647.1"/>
    <property type="molecule type" value="Genomic_DNA"/>
</dbReference>
<dbReference type="InterPro" id="IPR011250">
    <property type="entry name" value="OMP/PagP_B-barrel"/>
</dbReference>
<gene>
    <name evidence="1" type="ORF">SAMN05444362_108149</name>
</gene>
<evidence type="ECO:0000313" key="2">
    <source>
        <dbReference type="Proteomes" id="UP000184480"/>
    </source>
</evidence>
<reference evidence="2" key="1">
    <citation type="submission" date="2016-11" db="EMBL/GenBank/DDBJ databases">
        <authorList>
            <person name="Varghese N."/>
            <person name="Submissions S."/>
        </authorList>
    </citation>
    <scope>NUCLEOTIDE SEQUENCE [LARGE SCALE GENOMIC DNA]</scope>
    <source>
        <strain evidence="2">DSM 27370</strain>
    </source>
</reference>
<name>A0A1M5DCF7_9BACT</name>
<dbReference type="STRING" id="1346286.SAMN05444362_108149"/>
<accession>A0A1M5DCF7</accession>
<dbReference type="SUPFAM" id="SSF56925">
    <property type="entry name" value="OMPA-like"/>
    <property type="match status" value="1"/>
</dbReference>
<dbReference type="Gene3D" id="2.40.160.20">
    <property type="match status" value="1"/>
</dbReference>
<keyword evidence="2" id="KW-1185">Reference proteome</keyword>
<evidence type="ECO:0000313" key="1">
    <source>
        <dbReference type="EMBL" id="SHF64647.1"/>
    </source>
</evidence>
<dbReference type="Proteomes" id="UP000184480">
    <property type="component" value="Unassembled WGS sequence"/>
</dbReference>
<dbReference type="RefSeq" id="WP_185107315.1">
    <property type="nucleotide sequence ID" value="NZ_BBXL01000004.1"/>
</dbReference>
<sequence length="143" mass="15660">MVSGGIHAQDTKNSLQANLLYGSKIKTAGFGLVFNLTGKKHEFSPSINAYLKKDGVSLKEINFDYHRLYGIGNKIKVFPIIGFGINSWDGSGAEKETKFGVNLGLGGRYDINDKFHAGFQYKYSAMSHSGSQSVPMLTIGYKL</sequence>